<name>N1WN76_9FLAO</name>
<dbReference type="Proteomes" id="UP000012317">
    <property type="component" value="Unassembled WGS sequence"/>
</dbReference>
<dbReference type="STRING" id="1189619.pgond44_11758"/>
<dbReference type="EMBL" id="APLF01000013">
    <property type="protein sequence ID" value="EMY80420.1"/>
    <property type="molecule type" value="Genomic_DNA"/>
</dbReference>
<protein>
    <submittedName>
        <fullName evidence="1">Por secretion system protein GldC</fullName>
    </submittedName>
</protein>
<dbReference type="RefSeq" id="WP_003442397.1">
    <property type="nucleotide sequence ID" value="NZ_APLF01000013.1"/>
</dbReference>
<proteinExistence type="predicted"/>
<dbReference type="AlphaFoldDB" id="N1WN76"/>
<keyword evidence="2" id="KW-1185">Reference proteome</keyword>
<sequence>MIEKKSEIRINVETDENRIPEKLTWSAQDGGIDNEEAKAAFLSIWDHQKQETLRIDLWTKEMPVDEMKKFFHQILVGMSDTFYRATDDKKMTETMKDFCAYFAEKMDIEDAKPNDDKK</sequence>
<dbReference type="NCBIfam" id="TIGR03515">
    <property type="entry name" value="GldC"/>
    <property type="match status" value="1"/>
</dbReference>
<dbReference type="eggNOG" id="ENOG503176X">
    <property type="taxonomic scope" value="Bacteria"/>
</dbReference>
<evidence type="ECO:0000313" key="1">
    <source>
        <dbReference type="EMBL" id="EMY80420.1"/>
    </source>
</evidence>
<gene>
    <name evidence="1" type="ORF">pgond44_11758</name>
</gene>
<organism evidence="1 2">
    <name type="scientific">Psychroflexus gondwanensis ACAM 44</name>
    <dbReference type="NCBI Taxonomy" id="1189619"/>
    <lineage>
        <taxon>Bacteria</taxon>
        <taxon>Pseudomonadati</taxon>
        <taxon>Bacteroidota</taxon>
        <taxon>Flavobacteriia</taxon>
        <taxon>Flavobacteriales</taxon>
        <taxon>Flavobacteriaceae</taxon>
        <taxon>Psychroflexus</taxon>
    </lineage>
</organism>
<dbReference type="InterPro" id="IPR019854">
    <property type="entry name" value="Motility-assoc_prot_GldC"/>
</dbReference>
<dbReference type="Pfam" id="PF19937">
    <property type="entry name" value="GldC-like"/>
    <property type="match status" value="1"/>
</dbReference>
<dbReference type="PATRIC" id="fig|1189619.4.peg.2426"/>
<accession>N1WN76</accession>
<comment type="caution">
    <text evidence="1">The sequence shown here is derived from an EMBL/GenBank/DDBJ whole genome shotgun (WGS) entry which is preliminary data.</text>
</comment>
<evidence type="ECO:0000313" key="2">
    <source>
        <dbReference type="Proteomes" id="UP000012317"/>
    </source>
</evidence>
<reference evidence="1 2" key="1">
    <citation type="journal article" date="2014" name="Genome Biol. Evol.">
        <title>Extensive gene acquisition in the extremely psychrophilic bacterial species Psychroflexus torquis and the link to sea-ice ecosystem specialism.</title>
        <authorList>
            <person name="Feng S."/>
            <person name="Powell S.M."/>
            <person name="Wilson R."/>
            <person name="Bowman J.P."/>
        </authorList>
    </citation>
    <scope>NUCLEOTIDE SEQUENCE [LARGE SCALE GENOMIC DNA]</scope>
    <source>
        <strain evidence="1 2">ACAM 44</strain>
    </source>
</reference>